<dbReference type="InterPro" id="IPR050469">
    <property type="entry name" value="Diguanylate_Cyclase"/>
</dbReference>
<dbReference type="SUPFAM" id="SSF55073">
    <property type="entry name" value="Nucleotide cyclase"/>
    <property type="match status" value="1"/>
</dbReference>
<dbReference type="SMART" id="SM00267">
    <property type="entry name" value="GGDEF"/>
    <property type="match status" value="1"/>
</dbReference>
<evidence type="ECO:0000256" key="2">
    <source>
        <dbReference type="SAM" id="Phobius"/>
    </source>
</evidence>
<sequence>MPCYPGAGADSGSVNGQFFISLLNPGIGILFATAFFLLWLNRRERYVAYAAGAYTATALAFLIQDVGPVLPMELQRLPANFLFLMTGVLFAAAIIKRYALPVPWRTMAAIVAVATAVFVWFLLASPSIAGRILAISIGAGIIAIMVVVALWPVEKRHLIDRVLFWVAAISALNLIVRPAVLLSLHGGFDDYVGFQQSLYWTTVQFSQAMVSIVAAISLMVAVAIDQIAELRRAVDADDLSGLLNRRGFEAQAGAALRRCLEERSPVALIVADLDRFKSINDNHGHAVGDAIIAAFGAHVRLIGPAEMVAGRIGGEEFALLLPGAGVEAARRLTCAALNHGRLLALVEAARRLAEAVRTGLAAACAGRIPASLCPTASFGIAIGAPGTGLPALMQQADQALYAAKRTGRNRVRAFAPKPVRSAAGG</sequence>
<keyword evidence="2" id="KW-0812">Transmembrane</keyword>
<feature type="transmembrane region" description="Helical" evidence="2">
    <location>
        <begin position="46"/>
        <end position="64"/>
    </location>
</feature>
<dbReference type="InterPro" id="IPR043128">
    <property type="entry name" value="Rev_trsase/Diguanyl_cyclase"/>
</dbReference>
<protein>
    <recommendedName>
        <fullName evidence="1">diguanylate cyclase</fullName>
        <ecNumber evidence="1">2.7.7.65</ecNumber>
    </recommendedName>
</protein>
<feature type="transmembrane region" description="Helical" evidence="2">
    <location>
        <begin position="102"/>
        <end position="122"/>
    </location>
</feature>
<feature type="transmembrane region" description="Helical" evidence="2">
    <location>
        <begin position="162"/>
        <end position="185"/>
    </location>
</feature>
<feature type="transmembrane region" description="Helical" evidence="2">
    <location>
        <begin position="128"/>
        <end position="150"/>
    </location>
</feature>
<dbReference type="GO" id="GO:0043709">
    <property type="term" value="P:cell adhesion involved in single-species biofilm formation"/>
    <property type="evidence" value="ECO:0007669"/>
    <property type="project" value="TreeGrafter"/>
</dbReference>
<accession>A0A1Y5PW86</accession>
<dbReference type="PROSITE" id="PS50887">
    <property type="entry name" value="GGDEF"/>
    <property type="match status" value="1"/>
</dbReference>
<keyword evidence="2" id="KW-1133">Transmembrane helix</keyword>
<evidence type="ECO:0000259" key="3">
    <source>
        <dbReference type="PROSITE" id="PS50887"/>
    </source>
</evidence>
<dbReference type="PANTHER" id="PTHR45138">
    <property type="entry name" value="REGULATORY COMPONENTS OF SENSORY TRANSDUCTION SYSTEM"/>
    <property type="match status" value="1"/>
</dbReference>
<dbReference type="CDD" id="cd01949">
    <property type="entry name" value="GGDEF"/>
    <property type="match status" value="1"/>
</dbReference>
<dbReference type="KEGG" id="sphu:SPPYR_3121"/>
<dbReference type="GO" id="GO:1902201">
    <property type="term" value="P:negative regulation of bacterial-type flagellum-dependent cell motility"/>
    <property type="evidence" value="ECO:0007669"/>
    <property type="project" value="TreeGrafter"/>
</dbReference>
<dbReference type="GO" id="GO:0052621">
    <property type="term" value="F:diguanylate cyclase activity"/>
    <property type="evidence" value="ECO:0007669"/>
    <property type="project" value="UniProtKB-EC"/>
</dbReference>
<dbReference type="GO" id="GO:0005886">
    <property type="term" value="C:plasma membrane"/>
    <property type="evidence" value="ECO:0007669"/>
    <property type="project" value="TreeGrafter"/>
</dbReference>
<feature type="domain" description="GGDEF" evidence="3">
    <location>
        <begin position="264"/>
        <end position="416"/>
    </location>
</feature>
<dbReference type="AlphaFoldDB" id="A0A1Y5PW86"/>
<name>A0A1Y5PW86_9SPHN</name>
<feature type="transmembrane region" description="Helical" evidence="2">
    <location>
        <begin position="76"/>
        <end position="95"/>
    </location>
</feature>
<evidence type="ECO:0000256" key="1">
    <source>
        <dbReference type="ARBA" id="ARBA00012528"/>
    </source>
</evidence>
<dbReference type="InterPro" id="IPR029787">
    <property type="entry name" value="Nucleotide_cyclase"/>
</dbReference>
<organism evidence="4">
    <name type="scientific">uncultured Sphingopyxis sp</name>
    <dbReference type="NCBI Taxonomy" id="310581"/>
    <lineage>
        <taxon>Bacteria</taxon>
        <taxon>Pseudomonadati</taxon>
        <taxon>Pseudomonadota</taxon>
        <taxon>Alphaproteobacteria</taxon>
        <taxon>Sphingomonadales</taxon>
        <taxon>Sphingomonadaceae</taxon>
        <taxon>Sphingopyxis</taxon>
        <taxon>environmental samples</taxon>
    </lineage>
</organism>
<reference evidence="4" key="1">
    <citation type="submission" date="2016-03" db="EMBL/GenBank/DDBJ databases">
        <authorList>
            <person name="Ploux O."/>
        </authorList>
    </citation>
    <scope>NUCLEOTIDE SEQUENCE</scope>
    <source>
        <strain evidence="4">UC10</strain>
    </source>
</reference>
<dbReference type="EC" id="2.7.7.65" evidence="1"/>
<dbReference type="InterPro" id="IPR000160">
    <property type="entry name" value="GGDEF_dom"/>
</dbReference>
<gene>
    <name evidence="4" type="ORF">SPPYR_3121</name>
</gene>
<dbReference type="PANTHER" id="PTHR45138:SF24">
    <property type="entry name" value="DIGUANYLATE CYCLASE DGCC-RELATED"/>
    <property type="match status" value="1"/>
</dbReference>
<dbReference type="Gene3D" id="3.30.70.270">
    <property type="match status" value="1"/>
</dbReference>
<dbReference type="Pfam" id="PF00990">
    <property type="entry name" value="GGDEF"/>
    <property type="match status" value="1"/>
</dbReference>
<dbReference type="EMBL" id="LT598653">
    <property type="protein sequence ID" value="SBV34241.1"/>
    <property type="molecule type" value="Genomic_DNA"/>
</dbReference>
<feature type="transmembrane region" description="Helical" evidence="2">
    <location>
        <begin position="205"/>
        <end position="224"/>
    </location>
</feature>
<feature type="transmembrane region" description="Helical" evidence="2">
    <location>
        <begin position="18"/>
        <end position="39"/>
    </location>
</feature>
<evidence type="ECO:0000313" key="4">
    <source>
        <dbReference type="EMBL" id="SBV34241.1"/>
    </source>
</evidence>
<keyword evidence="2" id="KW-0472">Membrane</keyword>
<proteinExistence type="predicted"/>
<dbReference type="NCBIfam" id="TIGR00254">
    <property type="entry name" value="GGDEF"/>
    <property type="match status" value="1"/>
</dbReference>